<reference evidence="3 4" key="1">
    <citation type="journal article" date="2023" name="IMA Fungus">
        <title>Comparative genomic study of the Penicillium genus elucidates a diverse pangenome and 15 lateral gene transfer events.</title>
        <authorList>
            <person name="Petersen C."/>
            <person name="Sorensen T."/>
            <person name="Nielsen M.R."/>
            <person name="Sondergaard T.E."/>
            <person name="Sorensen J.L."/>
            <person name="Fitzpatrick D.A."/>
            <person name="Frisvad J.C."/>
            <person name="Nielsen K.L."/>
        </authorList>
    </citation>
    <scope>NUCLEOTIDE SEQUENCE [LARGE SCALE GENOMIC DNA]</scope>
    <source>
        <strain evidence="3 4">IBT 35679</strain>
    </source>
</reference>
<keyword evidence="4" id="KW-1185">Reference proteome</keyword>
<evidence type="ECO:0000313" key="4">
    <source>
        <dbReference type="Proteomes" id="UP001220324"/>
    </source>
</evidence>
<protein>
    <recommendedName>
        <fullName evidence="2">Integrase zinc-binding domain-containing protein</fullName>
    </recommendedName>
</protein>
<evidence type="ECO:0000313" key="3">
    <source>
        <dbReference type="EMBL" id="KAJ5556919.1"/>
    </source>
</evidence>
<dbReference type="Pfam" id="PF17921">
    <property type="entry name" value="Integrase_H2C2"/>
    <property type="match status" value="1"/>
</dbReference>
<feature type="region of interest" description="Disordered" evidence="1">
    <location>
        <begin position="184"/>
        <end position="223"/>
    </location>
</feature>
<name>A0AAD6D6Z0_9EURO</name>
<proteinExistence type="predicted"/>
<evidence type="ECO:0000259" key="2">
    <source>
        <dbReference type="Pfam" id="PF17921"/>
    </source>
</evidence>
<dbReference type="InterPro" id="IPR041588">
    <property type="entry name" value="Integrase_H2C2"/>
</dbReference>
<dbReference type="EMBL" id="JAQIZZ010000001">
    <property type="protein sequence ID" value="KAJ5556919.1"/>
    <property type="molecule type" value="Genomic_DNA"/>
</dbReference>
<feature type="domain" description="Integrase zinc-binding" evidence="2">
    <location>
        <begin position="136"/>
        <end position="184"/>
    </location>
</feature>
<evidence type="ECO:0000256" key="1">
    <source>
        <dbReference type="SAM" id="MobiDB-lite"/>
    </source>
</evidence>
<dbReference type="Proteomes" id="UP001220324">
    <property type="component" value="Unassembled WGS sequence"/>
</dbReference>
<dbReference type="Gene3D" id="1.10.340.70">
    <property type="match status" value="1"/>
</dbReference>
<feature type="compositionally biased region" description="Low complexity" evidence="1">
    <location>
        <begin position="184"/>
        <end position="196"/>
    </location>
</feature>
<accession>A0AAD6D6Z0</accession>
<dbReference type="AlphaFoldDB" id="A0AAD6D6Z0"/>
<sequence>MRLHSSSSQYMPEPRYLPTRYLPLREALSETEIEDQGSHNEGTMLSEAVVPPLEGFPDVKEFDQLMQSYVNELSVKKQDKALIHAKRARNIKNVLMEPKDTAIESAQFRFWVKKMFKLQSAGIGTADPVAIREKLFKILTQAHKQCQHGGRDKTSAQVRRIYSWVPKELISRFVKICPTCQVRRGGSRLTPPSSRRSSPRLDRVSRSPKLPSPPISRRESTFGQVSIDRAQSDYFSQLHGHGWIDNHQTLQGRSTLSPGIRPAHGPMGSLTHSMTGSLDHFGEISVPGSQLSYTAGYGPSYGPPPQREY</sequence>
<comment type="caution">
    <text evidence="3">The sequence shown here is derived from an EMBL/GenBank/DDBJ whole genome shotgun (WGS) entry which is preliminary data.</text>
</comment>
<gene>
    <name evidence="3" type="ORF">N7494_000834</name>
</gene>
<organism evidence="3 4">
    <name type="scientific">Penicillium frequentans</name>
    <dbReference type="NCBI Taxonomy" id="3151616"/>
    <lineage>
        <taxon>Eukaryota</taxon>
        <taxon>Fungi</taxon>
        <taxon>Dikarya</taxon>
        <taxon>Ascomycota</taxon>
        <taxon>Pezizomycotina</taxon>
        <taxon>Eurotiomycetes</taxon>
        <taxon>Eurotiomycetidae</taxon>
        <taxon>Eurotiales</taxon>
        <taxon>Aspergillaceae</taxon>
        <taxon>Penicillium</taxon>
    </lineage>
</organism>